<protein>
    <recommendedName>
        <fullName evidence="2">DUF732 domain-containing protein</fullName>
    </recommendedName>
</protein>
<reference evidence="3 6" key="2">
    <citation type="journal article" date="2019" name="Emerg. Microbes Infect.">
        <title>Comprehensive subspecies identification of 175 nontuberculous mycobacteria species based on 7547 genomic profiles.</title>
        <authorList>
            <person name="Matsumoto Y."/>
            <person name="Kinjo T."/>
            <person name="Motooka D."/>
            <person name="Nabeya D."/>
            <person name="Jung N."/>
            <person name="Uechi K."/>
            <person name="Horii T."/>
            <person name="Iida T."/>
            <person name="Fujita J."/>
            <person name="Nakamura S."/>
        </authorList>
    </citation>
    <scope>NUCLEOTIDE SEQUENCE [LARGE SCALE GENOMIC DNA]</scope>
    <source>
        <strain evidence="3 6">JCM 16367</strain>
    </source>
</reference>
<evidence type="ECO:0000256" key="1">
    <source>
        <dbReference type="SAM" id="SignalP"/>
    </source>
</evidence>
<reference evidence="4 5" key="1">
    <citation type="submission" date="2017-02" db="EMBL/GenBank/DDBJ databases">
        <title>The new phylogeny of genus Mycobacterium.</title>
        <authorList>
            <person name="Tortoli E."/>
            <person name="Trovato A."/>
            <person name="Cirillo D.M."/>
        </authorList>
    </citation>
    <scope>NUCLEOTIDE SEQUENCE [LARGE SCALE GENOMIC DNA]</scope>
    <source>
        <strain evidence="4 5">DSM 45145</strain>
    </source>
</reference>
<dbReference type="Pfam" id="PF05305">
    <property type="entry name" value="DUF732"/>
    <property type="match status" value="1"/>
</dbReference>
<evidence type="ECO:0000259" key="2">
    <source>
        <dbReference type="Pfam" id="PF05305"/>
    </source>
</evidence>
<dbReference type="Proteomes" id="UP000466894">
    <property type="component" value="Chromosome"/>
</dbReference>
<dbReference type="KEGG" id="mnv:MNVI_07430"/>
<proteinExistence type="predicted"/>
<evidence type="ECO:0000313" key="6">
    <source>
        <dbReference type="Proteomes" id="UP000466894"/>
    </source>
</evidence>
<feature type="domain" description="DUF732" evidence="2">
    <location>
        <begin position="44"/>
        <end position="112"/>
    </location>
</feature>
<sequence length="134" mass="13260">MKKIIVGGLAAVAAGIGSAAFPAASAHADTLDTDAAAAAAVAASQFTADVTNAGFYNQGGAGAQLVVGINVCNKLDAGSTPAEASNDLYVHSGLSDFGSGRFVGIAVRDLCPWHFGQGFYQSMPHGGSRSGSLA</sequence>
<evidence type="ECO:0000313" key="4">
    <source>
        <dbReference type="EMBL" id="ORB15915.1"/>
    </source>
</evidence>
<dbReference type="InterPro" id="IPR007969">
    <property type="entry name" value="DUF732"/>
</dbReference>
<name>A0A7I7PA39_9MYCO</name>
<feature type="chain" id="PRO_5044657862" description="DUF732 domain-containing protein" evidence="1">
    <location>
        <begin position="29"/>
        <end position="134"/>
    </location>
</feature>
<dbReference type="EMBL" id="AP022583">
    <property type="protein sequence ID" value="BBY05425.1"/>
    <property type="molecule type" value="Genomic_DNA"/>
</dbReference>
<dbReference type="AlphaFoldDB" id="A0A7I7PA39"/>
<evidence type="ECO:0000313" key="5">
    <source>
        <dbReference type="Proteomes" id="UP000192374"/>
    </source>
</evidence>
<dbReference type="EMBL" id="MVIC01000010">
    <property type="protein sequence ID" value="ORB15915.1"/>
    <property type="molecule type" value="Genomic_DNA"/>
</dbReference>
<keyword evidence="1" id="KW-0732">Signal</keyword>
<accession>A0A7I7PA39</accession>
<gene>
    <name evidence="4" type="ORF">BST37_08400</name>
    <name evidence="3" type="ORF">MNVI_07430</name>
</gene>
<feature type="signal peptide" evidence="1">
    <location>
        <begin position="1"/>
        <end position="28"/>
    </location>
</feature>
<organism evidence="3 6">
    <name type="scientific">Mycobacterium noviomagense</name>
    <dbReference type="NCBI Taxonomy" id="459858"/>
    <lineage>
        <taxon>Bacteria</taxon>
        <taxon>Bacillati</taxon>
        <taxon>Actinomycetota</taxon>
        <taxon>Actinomycetes</taxon>
        <taxon>Mycobacteriales</taxon>
        <taxon>Mycobacteriaceae</taxon>
        <taxon>Mycobacterium</taxon>
    </lineage>
</organism>
<dbReference type="Proteomes" id="UP000192374">
    <property type="component" value="Unassembled WGS sequence"/>
</dbReference>
<keyword evidence="5" id="KW-1185">Reference proteome</keyword>
<reference evidence="3" key="3">
    <citation type="submission" date="2020-02" db="EMBL/GenBank/DDBJ databases">
        <authorList>
            <person name="Matsumoto Y."/>
            <person name="Motooka D."/>
            <person name="Nakamura S."/>
        </authorList>
    </citation>
    <scope>NUCLEOTIDE SEQUENCE</scope>
    <source>
        <strain evidence="3">JCM 16367</strain>
    </source>
</reference>
<evidence type="ECO:0000313" key="3">
    <source>
        <dbReference type="EMBL" id="BBY05425.1"/>
    </source>
</evidence>
<dbReference type="RefSeq" id="WP_163747924.1">
    <property type="nucleotide sequence ID" value="NZ_AP022583.1"/>
</dbReference>